<protein>
    <submittedName>
        <fullName evidence="1">Uncharacterized protein</fullName>
    </submittedName>
</protein>
<dbReference type="AlphaFoldDB" id="A0A7S3I7B9"/>
<organism evidence="1">
    <name type="scientific">Favella ehrenbergii</name>
    <dbReference type="NCBI Taxonomy" id="182087"/>
    <lineage>
        <taxon>Eukaryota</taxon>
        <taxon>Sar</taxon>
        <taxon>Alveolata</taxon>
        <taxon>Ciliophora</taxon>
        <taxon>Intramacronucleata</taxon>
        <taxon>Spirotrichea</taxon>
        <taxon>Choreotrichia</taxon>
        <taxon>Tintinnida</taxon>
        <taxon>Xystonellidae</taxon>
        <taxon>Favella</taxon>
    </lineage>
</organism>
<sequence length="108" mass="12418">MNDGFNNTFLSSPAGVPKLESLEDMERAMGVLFKYRAGKGLESELMFRVRSLEPEEYALCSAETQKQGDKYRETYMMCVGDTRPHNYPQMLENLDTWLDKTYGPCKTD</sequence>
<name>A0A7S3I7B9_9SPIT</name>
<dbReference type="EMBL" id="HBIE01031954">
    <property type="protein sequence ID" value="CAE0314789.1"/>
    <property type="molecule type" value="Transcribed_RNA"/>
</dbReference>
<evidence type="ECO:0000313" key="1">
    <source>
        <dbReference type="EMBL" id="CAE0314789.1"/>
    </source>
</evidence>
<gene>
    <name evidence="1" type="ORF">FEHR0123_LOCUS9715</name>
</gene>
<accession>A0A7S3I7B9</accession>
<proteinExistence type="predicted"/>
<reference evidence="1" key="1">
    <citation type="submission" date="2021-01" db="EMBL/GenBank/DDBJ databases">
        <authorList>
            <person name="Corre E."/>
            <person name="Pelletier E."/>
            <person name="Niang G."/>
            <person name="Scheremetjew M."/>
            <person name="Finn R."/>
            <person name="Kale V."/>
            <person name="Holt S."/>
            <person name="Cochrane G."/>
            <person name="Meng A."/>
            <person name="Brown T."/>
            <person name="Cohen L."/>
        </authorList>
    </citation>
    <scope>NUCLEOTIDE SEQUENCE</scope>
    <source>
        <strain evidence="1">Fehren 1</strain>
    </source>
</reference>